<organism evidence="4 5">
    <name type="scientific">Melaminivora alkalimesophila</name>
    <dbReference type="NCBI Taxonomy" id="1165852"/>
    <lineage>
        <taxon>Bacteria</taxon>
        <taxon>Pseudomonadati</taxon>
        <taxon>Pseudomonadota</taxon>
        <taxon>Betaproteobacteria</taxon>
        <taxon>Burkholderiales</taxon>
        <taxon>Comamonadaceae</taxon>
        <taxon>Melaminivora</taxon>
    </lineage>
</organism>
<dbReference type="Gene3D" id="3.50.80.20">
    <property type="entry name" value="D-Ala-D-Ala carboxypeptidase C, peptidase S13"/>
    <property type="match status" value="1"/>
</dbReference>
<evidence type="ECO:0000256" key="1">
    <source>
        <dbReference type="ARBA" id="ARBA00006096"/>
    </source>
</evidence>
<name>A0A317RC64_9BURK</name>
<comment type="similarity">
    <text evidence="1">Belongs to the peptidase S13 family.</text>
</comment>
<dbReference type="AlphaFoldDB" id="A0A317RC64"/>
<evidence type="ECO:0000256" key="3">
    <source>
        <dbReference type="SAM" id="SignalP"/>
    </source>
</evidence>
<dbReference type="PANTHER" id="PTHR30023:SF0">
    <property type="entry name" value="PENICILLIN-SENSITIVE CARBOXYPEPTIDASE A"/>
    <property type="match status" value="1"/>
</dbReference>
<evidence type="ECO:0000256" key="2">
    <source>
        <dbReference type="ARBA" id="ARBA00022801"/>
    </source>
</evidence>
<dbReference type="GO" id="GO:0000270">
    <property type="term" value="P:peptidoglycan metabolic process"/>
    <property type="evidence" value="ECO:0007669"/>
    <property type="project" value="TreeGrafter"/>
</dbReference>
<dbReference type="GO" id="GO:0006508">
    <property type="term" value="P:proteolysis"/>
    <property type="evidence" value="ECO:0007669"/>
    <property type="project" value="InterPro"/>
</dbReference>
<dbReference type="Pfam" id="PF02113">
    <property type="entry name" value="Peptidase_S13"/>
    <property type="match status" value="1"/>
</dbReference>
<evidence type="ECO:0000313" key="5">
    <source>
        <dbReference type="Proteomes" id="UP000246483"/>
    </source>
</evidence>
<dbReference type="EMBL" id="QGUB01000003">
    <property type="protein sequence ID" value="PWW46751.1"/>
    <property type="molecule type" value="Genomic_DNA"/>
</dbReference>
<dbReference type="InterPro" id="IPR000667">
    <property type="entry name" value="Peptidase_S13"/>
</dbReference>
<dbReference type="GO" id="GO:0004185">
    <property type="term" value="F:serine-type carboxypeptidase activity"/>
    <property type="evidence" value="ECO:0007669"/>
    <property type="project" value="InterPro"/>
</dbReference>
<dbReference type="SUPFAM" id="SSF56601">
    <property type="entry name" value="beta-lactamase/transpeptidase-like"/>
    <property type="match status" value="1"/>
</dbReference>
<feature type="chain" id="PRO_5016392202" evidence="3">
    <location>
        <begin position="29"/>
        <end position="499"/>
    </location>
</feature>
<dbReference type="PANTHER" id="PTHR30023">
    <property type="entry name" value="D-ALANYL-D-ALANINE CARBOXYPEPTIDASE"/>
    <property type="match status" value="1"/>
</dbReference>
<gene>
    <name evidence="4" type="ORF">DFR36_10326</name>
</gene>
<protein>
    <submittedName>
        <fullName evidence="4">D-alanyl-D-alanine carboxypeptidase/D-alanyl-D-alanine-endopeptidase (Penicillin-binding protein 4)</fullName>
    </submittedName>
</protein>
<dbReference type="Proteomes" id="UP000246483">
    <property type="component" value="Unassembled WGS sequence"/>
</dbReference>
<comment type="caution">
    <text evidence="4">The sequence shown here is derived from an EMBL/GenBank/DDBJ whole genome shotgun (WGS) entry which is preliminary data.</text>
</comment>
<feature type="signal peptide" evidence="3">
    <location>
        <begin position="1"/>
        <end position="28"/>
    </location>
</feature>
<dbReference type="Gene3D" id="3.40.710.10">
    <property type="entry name" value="DD-peptidase/beta-lactamase superfamily"/>
    <property type="match status" value="1"/>
</dbReference>
<sequence>MSGLSVSWWRGLACALVVQCLAWGAAWAAGPAAAPGEEVAAATLPRSVAAALARAKVPEQALSVVLAEVDERAPPRLALREDVLVNPASVMKLVTSFAALETLGPSFTWETPVYLDAVPEAGALRGNVYIRGQGDPKLVVERLWLLLRRLRAQGVHVILGDIVLDRSAFAPLAHDAARFDGEPWRPYNVAPDALLVNYKAVALGFVPDVAAGVARVTHEPPLAHVQVPDSVPLAAEGTVCGDWRTALRADFADPGRIALQGAYPAACGVQHWSVAPADPEGFAARAIEGMWRELGGTLTGRVREGAVPPGLAPAFSASSPPLSEVVRDINKFSNNVMTRQLFLTLALQANGQGSLEGARALVGRWWDERTGLPGTLVLDNGAGLSREERVSARALARMLQRAWASPVMPELVASLPIAGVDGTLRRRPGKASGWAHLKTGTLRDVAALAGYVLGADGRRRVLVAIVNHPNAPAARPALDALVDWAHGAPHGGARHRPDW</sequence>
<keyword evidence="3" id="KW-0732">Signal</keyword>
<dbReference type="NCBIfam" id="TIGR00666">
    <property type="entry name" value="PBP4"/>
    <property type="match status" value="1"/>
</dbReference>
<keyword evidence="5" id="KW-1185">Reference proteome</keyword>
<dbReference type="OrthoDB" id="9802627at2"/>
<keyword evidence="2" id="KW-0378">Hydrolase</keyword>
<keyword evidence="4" id="KW-0121">Carboxypeptidase</keyword>
<dbReference type="InterPro" id="IPR012338">
    <property type="entry name" value="Beta-lactam/transpept-like"/>
</dbReference>
<dbReference type="PRINTS" id="PR00922">
    <property type="entry name" value="DADACBPTASE3"/>
</dbReference>
<evidence type="ECO:0000313" key="4">
    <source>
        <dbReference type="EMBL" id="PWW46751.1"/>
    </source>
</evidence>
<dbReference type="RefSeq" id="WP_110012112.1">
    <property type="nucleotide sequence ID" value="NZ_QGUB01000003.1"/>
</dbReference>
<proteinExistence type="inferred from homology"/>
<keyword evidence="4" id="KW-0645">Protease</keyword>
<accession>A0A317RC64</accession>
<reference evidence="4 5" key="1">
    <citation type="submission" date="2018-05" db="EMBL/GenBank/DDBJ databases">
        <title>Genomic Encyclopedia of Type Strains, Phase IV (KMG-IV): sequencing the most valuable type-strain genomes for metagenomic binning, comparative biology and taxonomic classification.</title>
        <authorList>
            <person name="Goeker M."/>
        </authorList>
    </citation>
    <scope>NUCLEOTIDE SEQUENCE [LARGE SCALE GENOMIC DNA]</scope>
    <source>
        <strain evidence="4 5">DSM 26006</strain>
    </source>
</reference>